<sequence length="201" mass="22045">MVIVGLPCLALDQNHVEMFLGPSQPLGQNAAVALVHKQQNTSRPAARQVGQQLVDGVSLLQVSLEIEREEKTSMVPSLRVGEFRYRISVSAQCCFLQTYDTWLRITAFSVAEYTPSKSSVGGLTQVNSIQVGASLLRHIYIHVEEDHWVSKVLPWAWIQHQHGIMGCGAREKLLSSVGSFPSIQSLADTESSPGLVAHRAT</sequence>
<protein>
    <submittedName>
        <fullName evidence="1">Uncharacterized protein</fullName>
    </submittedName>
</protein>
<dbReference type="EMBL" id="JAAKFY010000018">
    <property type="protein sequence ID" value="KAF3843465.1"/>
    <property type="molecule type" value="Genomic_DNA"/>
</dbReference>
<reference evidence="1 2" key="1">
    <citation type="submission" date="2020-03" db="EMBL/GenBank/DDBJ databases">
        <title>Dissostichus mawsoni Genome sequencing and assembly.</title>
        <authorList>
            <person name="Park H."/>
        </authorList>
    </citation>
    <scope>NUCLEOTIDE SEQUENCE [LARGE SCALE GENOMIC DNA]</scope>
    <source>
        <strain evidence="1">DM0001</strain>
        <tissue evidence="1">Muscle</tissue>
    </source>
</reference>
<keyword evidence="2" id="KW-1185">Reference proteome</keyword>
<evidence type="ECO:0000313" key="2">
    <source>
        <dbReference type="Proteomes" id="UP000518266"/>
    </source>
</evidence>
<evidence type="ECO:0000313" key="1">
    <source>
        <dbReference type="EMBL" id="KAF3843465.1"/>
    </source>
</evidence>
<accession>A0A7J5Y225</accession>
<gene>
    <name evidence="1" type="ORF">F7725_002314</name>
</gene>
<organism evidence="1 2">
    <name type="scientific">Dissostichus mawsoni</name>
    <name type="common">Antarctic cod</name>
    <dbReference type="NCBI Taxonomy" id="36200"/>
    <lineage>
        <taxon>Eukaryota</taxon>
        <taxon>Metazoa</taxon>
        <taxon>Chordata</taxon>
        <taxon>Craniata</taxon>
        <taxon>Vertebrata</taxon>
        <taxon>Euteleostomi</taxon>
        <taxon>Actinopterygii</taxon>
        <taxon>Neopterygii</taxon>
        <taxon>Teleostei</taxon>
        <taxon>Neoteleostei</taxon>
        <taxon>Acanthomorphata</taxon>
        <taxon>Eupercaria</taxon>
        <taxon>Perciformes</taxon>
        <taxon>Notothenioidei</taxon>
        <taxon>Nototheniidae</taxon>
        <taxon>Dissostichus</taxon>
    </lineage>
</organism>
<comment type="caution">
    <text evidence="1">The sequence shown here is derived from an EMBL/GenBank/DDBJ whole genome shotgun (WGS) entry which is preliminary data.</text>
</comment>
<proteinExistence type="predicted"/>
<dbReference type="AlphaFoldDB" id="A0A7J5Y225"/>
<name>A0A7J5Y225_DISMA</name>
<dbReference type="Proteomes" id="UP000518266">
    <property type="component" value="Unassembled WGS sequence"/>
</dbReference>